<feature type="transmembrane region" description="Helical" evidence="2">
    <location>
        <begin position="221"/>
        <end position="240"/>
    </location>
</feature>
<sequence>MGRPNFTRCGETFFNGITRADPAFTPFSYQGSSTKITFEGCKALCGSGSELYNAADVSDTLNTWILPLVAVVVQAPFESGKAWETMKLVTRYLGSPVVSLYYGLANIADSRRLAMMIDMSTPIQGFGKNADDYQKFLDMRDSLYILSVMNQFALTKLGTEGRRSSKAEEATRTLLRIALFSGDLPNSATCGCTQNASKPTPISAYRRRVAADLRSNRKRGVVPVFISTVFFLAAMALSIFKAVDEVGTADYIPLVDLGLLLSTLPCIVLCFVVDRNPIDPDGNRKTLNDLVRIVCAALVDDATFDGFEECLRDECGIPACSLAATRIRSHLSEVRRLCVELGTPNVPGVELLSTFAGQGRTRWHRGVARDIMSDIHMAVAEGGRGWLLTSDHVPSRLVLGNLIEDAGRPPSQGWHFASATGAFVLFLASALGAFYIAYRAPPVGVGCRSAQIVGFVATSVTLFATEAILAVLGWDEVVGLQRHAVKTCRARIDHWLGRLQATIIRIFNRSTQQLPLAQSKDEPAISLASSESRAVSSVPPADRPDSSQAQKVPSTTPTNDKCKIVPCWSARRVRFARYVLDPAECLNTVYLLSILITQALGAHRTCECISQHAIRGSAAYVDFRAYEKFLLRHWAGSLAVAMLIMLAGLLHVVSQWALQSHMNTSNAAEAMKGLKSVRRWRIRAFPARRTGMCVSEAWRRVVDRLCGRGQSQAGRSAMAFTSQWTPDKPPAGYDARDSEKMS</sequence>
<keyword evidence="2" id="KW-0812">Transmembrane</keyword>
<organism evidence="3 4">
    <name type="scientific">Sphaceloma murrayae</name>
    <dbReference type="NCBI Taxonomy" id="2082308"/>
    <lineage>
        <taxon>Eukaryota</taxon>
        <taxon>Fungi</taxon>
        <taxon>Dikarya</taxon>
        <taxon>Ascomycota</taxon>
        <taxon>Pezizomycotina</taxon>
        <taxon>Dothideomycetes</taxon>
        <taxon>Dothideomycetidae</taxon>
        <taxon>Myriangiales</taxon>
        <taxon>Elsinoaceae</taxon>
        <taxon>Sphaceloma</taxon>
    </lineage>
</organism>
<feature type="region of interest" description="Disordered" evidence="1">
    <location>
        <begin position="532"/>
        <end position="558"/>
    </location>
</feature>
<evidence type="ECO:0000256" key="2">
    <source>
        <dbReference type="SAM" id="Phobius"/>
    </source>
</evidence>
<evidence type="ECO:0000313" key="3">
    <source>
        <dbReference type="EMBL" id="PNS20647.1"/>
    </source>
</evidence>
<reference evidence="3 4" key="1">
    <citation type="submission" date="2017-06" db="EMBL/GenBank/DDBJ databases">
        <title>Draft genome sequence of a variant of Elsinoe murrayae.</title>
        <authorList>
            <person name="Cheng Q."/>
        </authorList>
    </citation>
    <scope>NUCLEOTIDE SEQUENCE [LARGE SCALE GENOMIC DNA]</scope>
    <source>
        <strain evidence="3 4">CQ-2017a</strain>
    </source>
</reference>
<dbReference type="AlphaFoldDB" id="A0A2K1R024"/>
<name>A0A2K1R024_9PEZI</name>
<proteinExistence type="predicted"/>
<feature type="transmembrane region" description="Helical" evidence="2">
    <location>
        <begin position="416"/>
        <end position="438"/>
    </location>
</feature>
<feature type="transmembrane region" description="Helical" evidence="2">
    <location>
        <begin position="634"/>
        <end position="658"/>
    </location>
</feature>
<dbReference type="EMBL" id="NKHZ01000018">
    <property type="protein sequence ID" value="PNS20647.1"/>
    <property type="molecule type" value="Genomic_DNA"/>
</dbReference>
<gene>
    <name evidence="3" type="ORF">CAC42_2892</name>
</gene>
<keyword evidence="2" id="KW-1133">Transmembrane helix</keyword>
<keyword evidence="2" id="KW-0472">Membrane</keyword>
<accession>A0A2K1R024</accession>
<feature type="transmembrane region" description="Helical" evidence="2">
    <location>
        <begin position="252"/>
        <end position="273"/>
    </location>
</feature>
<feature type="compositionally biased region" description="Polar residues" evidence="1">
    <location>
        <begin position="546"/>
        <end position="558"/>
    </location>
</feature>
<comment type="caution">
    <text evidence="3">The sequence shown here is derived from an EMBL/GenBank/DDBJ whole genome shotgun (WGS) entry which is preliminary data.</text>
</comment>
<evidence type="ECO:0000256" key="1">
    <source>
        <dbReference type="SAM" id="MobiDB-lite"/>
    </source>
</evidence>
<feature type="transmembrane region" description="Helical" evidence="2">
    <location>
        <begin position="450"/>
        <end position="474"/>
    </location>
</feature>
<protein>
    <submittedName>
        <fullName evidence="3">Uncharacterized protein</fullName>
    </submittedName>
</protein>
<feature type="region of interest" description="Disordered" evidence="1">
    <location>
        <begin position="717"/>
        <end position="742"/>
    </location>
</feature>
<dbReference type="OrthoDB" id="5392263at2759"/>
<dbReference type="InParanoid" id="A0A2K1R024"/>
<evidence type="ECO:0000313" key="4">
    <source>
        <dbReference type="Proteomes" id="UP000243797"/>
    </source>
</evidence>
<dbReference type="Proteomes" id="UP000243797">
    <property type="component" value="Unassembled WGS sequence"/>
</dbReference>
<keyword evidence="4" id="KW-1185">Reference proteome</keyword>